<evidence type="ECO:0000259" key="4">
    <source>
        <dbReference type="PROSITE" id="PS50835"/>
    </source>
</evidence>
<reference evidence="6 7" key="1">
    <citation type="submission" date="2022-05" db="EMBL/GenBank/DDBJ databases">
        <authorList>
            <consortium name="Genoscope - CEA"/>
            <person name="William W."/>
        </authorList>
    </citation>
    <scope>NUCLEOTIDE SEQUENCE [LARGE SCALE GENOMIC DNA]</scope>
</reference>
<keyword evidence="1" id="KW-0732">Signal</keyword>
<feature type="domain" description="Ig-like" evidence="4">
    <location>
        <begin position="234"/>
        <end position="318"/>
    </location>
</feature>
<dbReference type="Pfam" id="PF07534">
    <property type="entry name" value="TLD"/>
    <property type="match status" value="1"/>
</dbReference>
<sequence>MKSSNSPAECRRLLDFFPSIRPSFLSVVLVFVCGCLWVKNETTNERLITLESRVNLFPCVQSVSTENADRISLPPTEATARELYKKVQTHVSERIGYTSVSPLSLEASATIRLRKRRKVLNDTSTGITIHEVRKEISKQFEQLMPTKYCKSTEKVCPAGPPGYPGPIGARGPRGRRGQKGKKGPQGPMGPPGKSGKTGITGPAGPRGEKGDKGEPGPKGMPGPPGRPGKSISAPQVLMTPAEQTRDEGGNTAFYCTVAGNPSPVVEWQFKGIKLLSGAKYLIKEGELIVRNLNYSDAGPYTCAARNILGSSEATGNLSVRGLPIFTKVPPLLAAPVQGTTFQVTCQAEGYPRPVVTWTRAAMPLPAGKTKINQGTLTINNLIPADNGLYDCKATNIMGTKETRVNVAVQRSSAAAFFCQIAKVEFFSPGLHDSVIVGNNKNHLTSLSNGLAPVTKSVNSLWKRCWRASVDGWAASTFHSRCDSKGPTVTIIRVGRYIFGGYTSISWASGSYRYQYDSKAFLFSLVNKPGWAPVKLSQSGQYSYRKESIYFHSSYGPTFGGGYDININNYASSNSNSYSNLGHHYSPPSGHSYGSSFALTFLAGTYKFTPDEVETFYETT</sequence>
<dbReference type="InterPro" id="IPR007110">
    <property type="entry name" value="Ig-like_dom"/>
</dbReference>
<accession>A0ABN8QP23</accession>
<dbReference type="SMART" id="SM00584">
    <property type="entry name" value="TLDc"/>
    <property type="match status" value="1"/>
</dbReference>
<dbReference type="SMART" id="SM00409">
    <property type="entry name" value="IG"/>
    <property type="match status" value="2"/>
</dbReference>
<dbReference type="InterPro" id="IPR013783">
    <property type="entry name" value="Ig-like_fold"/>
</dbReference>
<feature type="region of interest" description="Disordered" evidence="3">
    <location>
        <begin position="156"/>
        <end position="232"/>
    </location>
</feature>
<proteinExistence type="predicted"/>
<feature type="compositionally biased region" description="Basic residues" evidence="3">
    <location>
        <begin position="172"/>
        <end position="182"/>
    </location>
</feature>
<dbReference type="Proteomes" id="UP001159405">
    <property type="component" value="Unassembled WGS sequence"/>
</dbReference>
<dbReference type="InterPro" id="IPR008160">
    <property type="entry name" value="Collagen"/>
</dbReference>
<organism evidence="6 7">
    <name type="scientific">Porites lobata</name>
    <dbReference type="NCBI Taxonomy" id="104759"/>
    <lineage>
        <taxon>Eukaryota</taxon>
        <taxon>Metazoa</taxon>
        <taxon>Cnidaria</taxon>
        <taxon>Anthozoa</taxon>
        <taxon>Hexacorallia</taxon>
        <taxon>Scleractinia</taxon>
        <taxon>Fungiina</taxon>
        <taxon>Poritidae</taxon>
        <taxon>Porites</taxon>
    </lineage>
</organism>
<dbReference type="PROSITE" id="PS50835">
    <property type="entry name" value="IG_LIKE"/>
    <property type="match status" value="2"/>
</dbReference>
<keyword evidence="7" id="KW-1185">Reference proteome</keyword>
<gene>
    <name evidence="6" type="ORF">PLOB_00007602</name>
</gene>
<dbReference type="Gene3D" id="2.60.40.10">
    <property type="entry name" value="Immunoglobulins"/>
    <property type="match status" value="2"/>
</dbReference>
<dbReference type="InterPro" id="IPR006571">
    <property type="entry name" value="TLDc_dom"/>
</dbReference>
<dbReference type="SMART" id="SM00408">
    <property type="entry name" value="IGc2"/>
    <property type="match status" value="2"/>
</dbReference>
<dbReference type="InterPro" id="IPR003598">
    <property type="entry name" value="Ig_sub2"/>
</dbReference>
<dbReference type="SUPFAM" id="SSF48726">
    <property type="entry name" value="Immunoglobulin"/>
    <property type="match status" value="2"/>
</dbReference>
<dbReference type="EMBL" id="CALNXK010000136">
    <property type="protein sequence ID" value="CAH3166309.1"/>
    <property type="molecule type" value="Genomic_DNA"/>
</dbReference>
<feature type="compositionally biased region" description="Basic and acidic residues" evidence="3">
    <location>
        <begin position="206"/>
        <end position="215"/>
    </location>
</feature>
<evidence type="ECO:0000313" key="6">
    <source>
        <dbReference type="EMBL" id="CAH3166309.1"/>
    </source>
</evidence>
<evidence type="ECO:0008006" key="8">
    <source>
        <dbReference type="Google" id="ProtNLM"/>
    </source>
</evidence>
<dbReference type="InterPro" id="IPR050958">
    <property type="entry name" value="Cell_Adh-Cytoskel_Orgn"/>
</dbReference>
<dbReference type="Pfam" id="PF01391">
    <property type="entry name" value="Collagen"/>
    <property type="match status" value="1"/>
</dbReference>
<dbReference type="PROSITE" id="PS51886">
    <property type="entry name" value="TLDC"/>
    <property type="match status" value="1"/>
</dbReference>
<dbReference type="InterPro" id="IPR003599">
    <property type="entry name" value="Ig_sub"/>
</dbReference>
<dbReference type="InterPro" id="IPR013098">
    <property type="entry name" value="Ig_I-set"/>
</dbReference>
<evidence type="ECO:0000259" key="5">
    <source>
        <dbReference type="PROSITE" id="PS51886"/>
    </source>
</evidence>
<comment type="caution">
    <text evidence="6">The sequence shown here is derived from an EMBL/GenBank/DDBJ whole genome shotgun (WGS) entry which is preliminary data.</text>
</comment>
<evidence type="ECO:0000256" key="2">
    <source>
        <dbReference type="ARBA" id="ARBA00023157"/>
    </source>
</evidence>
<feature type="domain" description="Ig-like" evidence="4">
    <location>
        <begin position="323"/>
        <end position="407"/>
    </location>
</feature>
<name>A0ABN8QP23_9CNID</name>
<dbReference type="PROSITE" id="PS51257">
    <property type="entry name" value="PROKAR_LIPOPROTEIN"/>
    <property type="match status" value="1"/>
</dbReference>
<feature type="domain" description="TLDc" evidence="5">
    <location>
        <begin position="434"/>
        <end position="619"/>
    </location>
</feature>
<evidence type="ECO:0000256" key="3">
    <source>
        <dbReference type="SAM" id="MobiDB-lite"/>
    </source>
</evidence>
<dbReference type="Pfam" id="PF07679">
    <property type="entry name" value="I-set"/>
    <property type="match status" value="2"/>
</dbReference>
<dbReference type="InterPro" id="IPR036179">
    <property type="entry name" value="Ig-like_dom_sf"/>
</dbReference>
<evidence type="ECO:0000313" key="7">
    <source>
        <dbReference type="Proteomes" id="UP001159405"/>
    </source>
</evidence>
<evidence type="ECO:0000256" key="1">
    <source>
        <dbReference type="ARBA" id="ARBA00022729"/>
    </source>
</evidence>
<protein>
    <recommendedName>
        <fullName evidence="8">Basement membrane-specific heparan sulfate proteoglycan core protein</fullName>
    </recommendedName>
</protein>
<keyword evidence="2" id="KW-1015">Disulfide bond</keyword>
<dbReference type="PANTHER" id="PTHR45080">
    <property type="entry name" value="CONTACTIN 5"/>
    <property type="match status" value="1"/>
</dbReference>
<dbReference type="PANTHER" id="PTHR45080:SF8">
    <property type="entry name" value="IG-LIKE DOMAIN-CONTAINING PROTEIN"/>
    <property type="match status" value="1"/>
</dbReference>